<proteinExistence type="predicted"/>
<keyword evidence="2" id="KW-1185">Reference proteome</keyword>
<comment type="caution">
    <text evidence="1">The sequence shown here is derived from an EMBL/GenBank/DDBJ whole genome shotgun (WGS) entry which is preliminary data.</text>
</comment>
<dbReference type="EMBL" id="CAJVQB010003062">
    <property type="protein sequence ID" value="CAG8596245.1"/>
    <property type="molecule type" value="Genomic_DNA"/>
</dbReference>
<gene>
    <name evidence="1" type="ORF">GMARGA_LOCUS6653</name>
</gene>
<organism evidence="1 2">
    <name type="scientific">Gigaspora margarita</name>
    <dbReference type="NCBI Taxonomy" id="4874"/>
    <lineage>
        <taxon>Eukaryota</taxon>
        <taxon>Fungi</taxon>
        <taxon>Fungi incertae sedis</taxon>
        <taxon>Mucoromycota</taxon>
        <taxon>Glomeromycotina</taxon>
        <taxon>Glomeromycetes</taxon>
        <taxon>Diversisporales</taxon>
        <taxon>Gigasporaceae</taxon>
        <taxon>Gigaspora</taxon>
    </lineage>
</organism>
<evidence type="ECO:0000313" key="2">
    <source>
        <dbReference type="Proteomes" id="UP000789901"/>
    </source>
</evidence>
<name>A0ABN7UH89_GIGMA</name>
<sequence length="113" mass="13167">MDFFKLNNGFLTPVTQAKDGHFVNPIHLLEYCDYVKVPGYDLHCLSLDKLTYLRLCCPECKKYFPTLTFHPANCGQKPKRPFEQNSLDDCLVLPLHEVQVRIVLDKKYMSDQD</sequence>
<protein>
    <submittedName>
        <fullName evidence="1">7296_t:CDS:1</fullName>
    </submittedName>
</protein>
<evidence type="ECO:0000313" key="1">
    <source>
        <dbReference type="EMBL" id="CAG8596245.1"/>
    </source>
</evidence>
<reference evidence="1 2" key="1">
    <citation type="submission" date="2021-06" db="EMBL/GenBank/DDBJ databases">
        <authorList>
            <person name="Kallberg Y."/>
            <person name="Tangrot J."/>
            <person name="Rosling A."/>
        </authorList>
    </citation>
    <scope>NUCLEOTIDE SEQUENCE [LARGE SCALE GENOMIC DNA]</scope>
    <source>
        <strain evidence="1 2">120-4 pot B 10/14</strain>
    </source>
</reference>
<accession>A0ABN7UH89</accession>
<dbReference type="Proteomes" id="UP000789901">
    <property type="component" value="Unassembled WGS sequence"/>
</dbReference>